<name>A0A1F6AQ01_9BACT</name>
<dbReference type="EMBL" id="MFJR01000007">
    <property type="protein sequence ID" value="OGG26769.1"/>
    <property type="molecule type" value="Genomic_DNA"/>
</dbReference>
<organism evidence="2 3">
    <name type="scientific">Candidatus Gottesmanbacteria bacterium RIFCSPLOWO2_01_FULL_39_12b</name>
    <dbReference type="NCBI Taxonomy" id="1798388"/>
    <lineage>
        <taxon>Bacteria</taxon>
        <taxon>Candidatus Gottesmaniibacteriota</taxon>
    </lineage>
</organism>
<keyword evidence="1" id="KW-0812">Transmembrane</keyword>
<keyword evidence="1" id="KW-0472">Membrane</keyword>
<evidence type="ECO:0000313" key="3">
    <source>
        <dbReference type="Proteomes" id="UP000176609"/>
    </source>
</evidence>
<protein>
    <recommendedName>
        <fullName evidence="4">POTRA domain-containing protein</fullName>
    </recommendedName>
</protein>
<evidence type="ECO:0000256" key="1">
    <source>
        <dbReference type="SAM" id="Phobius"/>
    </source>
</evidence>
<evidence type="ECO:0008006" key="4">
    <source>
        <dbReference type="Google" id="ProtNLM"/>
    </source>
</evidence>
<feature type="transmembrane region" description="Helical" evidence="1">
    <location>
        <begin position="12"/>
        <end position="31"/>
    </location>
</feature>
<dbReference type="Proteomes" id="UP000176609">
    <property type="component" value="Unassembled WGS sequence"/>
</dbReference>
<sequence length="235" mass="26936">MRRAKHFFSYKLLRVLVLGSVLVIITLQFQLKKVIVIAPRINNIHLEILNNKNLLFLNVGQIKRSILANNMDIKSLTIKKIFPQTLELDYILRDPKAILSSPHGYKLLSEDGIIISQQTNNEQNLPVIETSSLNINSNNDWRLLKALTYLKLLTKLDISVNKIIQEDDLSVYKIFLGDNSEIIIPQNADPYLISPSLQLIIYRFRIEGKFISIIDFSYDKPVVTFKNGGKTLSLE</sequence>
<accession>A0A1F6AQ01</accession>
<proteinExistence type="predicted"/>
<gene>
    <name evidence="2" type="ORF">A2960_01185</name>
</gene>
<dbReference type="AlphaFoldDB" id="A0A1F6AQ01"/>
<keyword evidence="1" id="KW-1133">Transmembrane helix</keyword>
<evidence type="ECO:0000313" key="2">
    <source>
        <dbReference type="EMBL" id="OGG26769.1"/>
    </source>
</evidence>
<comment type="caution">
    <text evidence="2">The sequence shown here is derived from an EMBL/GenBank/DDBJ whole genome shotgun (WGS) entry which is preliminary data.</text>
</comment>
<reference evidence="2 3" key="1">
    <citation type="journal article" date="2016" name="Nat. Commun.">
        <title>Thousands of microbial genomes shed light on interconnected biogeochemical processes in an aquifer system.</title>
        <authorList>
            <person name="Anantharaman K."/>
            <person name="Brown C.T."/>
            <person name="Hug L.A."/>
            <person name="Sharon I."/>
            <person name="Castelle C.J."/>
            <person name="Probst A.J."/>
            <person name="Thomas B.C."/>
            <person name="Singh A."/>
            <person name="Wilkins M.J."/>
            <person name="Karaoz U."/>
            <person name="Brodie E.L."/>
            <person name="Williams K.H."/>
            <person name="Hubbard S.S."/>
            <person name="Banfield J.F."/>
        </authorList>
    </citation>
    <scope>NUCLEOTIDE SEQUENCE [LARGE SCALE GENOMIC DNA]</scope>
</reference>